<dbReference type="EMBL" id="LGUA01000231">
    <property type="protein sequence ID" value="OAX82985.1"/>
    <property type="molecule type" value="Genomic_DNA"/>
</dbReference>
<keyword evidence="3" id="KW-1185">Reference proteome</keyword>
<protein>
    <submittedName>
        <fullName evidence="2">Uncharacterized protein</fullName>
    </submittedName>
</protein>
<proteinExistence type="predicted"/>
<dbReference type="AlphaFoldDB" id="A0A1B7P1T1"/>
<evidence type="ECO:0000313" key="3">
    <source>
        <dbReference type="Proteomes" id="UP000091918"/>
    </source>
</evidence>
<name>A0A1B7P1T1_9EURO</name>
<keyword evidence="1" id="KW-0732">Signal</keyword>
<evidence type="ECO:0000256" key="1">
    <source>
        <dbReference type="SAM" id="SignalP"/>
    </source>
</evidence>
<feature type="signal peptide" evidence="1">
    <location>
        <begin position="1"/>
        <end position="19"/>
    </location>
</feature>
<gene>
    <name evidence="2" type="ORF">ACJ72_02665</name>
</gene>
<dbReference type="OrthoDB" id="5135415at2759"/>
<evidence type="ECO:0000313" key="2">
    <source>
        <dbReference type="EMBL" id="OAX82985.1"/>
    </source>
</evidence>
<reference evidence="2 3" key="1">
    <citation type="submission" date="2015-07" db="EMBL/GenBank/DDBJ databases">
        <title>Emmonsia species relationships and genome sequence.</title>
        <authorList>
            <person name="Cuomo C.A."/>
            <person name="Schwartz I.S."/>
            <person name="Kenyon C."/>
            <person name="de Hoog G.S."/>
            <person name="Govender N.P."/>
            <person name="Botha A."/>
            <person name="Moreno L."/>
            <person name="de Vries M."/>
            <person name="Munoz J.F."/>
            <person name="Stielow J.B."/>
        </authorList>
    </citation>
    <scope>NUCLEOTIDE SEQUENCE [LARGE SCALE GENOMIC DNA]</scope>
    <source>
        <strain evidence="2 3">CBS 136260</strain>
    </source>
</reference>
<feature type="chain" id="PRO_5008598358" evidence="1">
    <location>
        <begin position="20"/>
        <end position="140"/>
    </location>
</feature>
<sequence>MRSAIYFVTALLATSSAVASAIPSSDDAGRDDLKVVNLTEDDLERIPDGELDKRGFFDCNPVVCKNKNRTDCYRVNTSAGTCVNLVSSNGKPFVSASSSGSCQCVAYSKKGCPIWSGDSYGFTVPTTFSFNAKSIECAIY</sequence>
<accession>A0A1B7P1T1</accession>
<dbReference type="Proteomes" id="UP000091918">
    <property type="component" value="Unassembled WGS sequence"/>
</dbReference>
<comment type="caution">
    <text evidence="2">The sequence shown here is derived from an EMBL/GenBank/DDBJ whole genome shotgun (WGS) entry which is preliminary data.</text>
</comment>
<organism evidence="2 3">
    <name type="scientific">Emergomyces africanus</name>
    <dbReference type="NCBI Taxonomy" id="1955775"/>
    <lineage>
        <taxon>Eukaryota</taxon>
        <taxon>Fungi</taxon>
        <taxon>Dikarya</taxon>
        <taxon>Ascomycota</taxon>
        <taxon>Pezizomycotina</taxon>
        <taxon>Eurotiomycetes</taxon>
        <taxon>Eurotiomycetidae</taxon>
        <taxon>Onygenales</taxon>
        <taxon>Ajellomycetaceae</taxon>
        <taxon>Emergomyces</taxon>
    </lineage>
</organism>